<dbReference type="Pfam" id="PF07228">
    <property type="entry name" value="SpoIIE"/>
    <property type="match status" value="1"/>
</dbReference>
<name>A0ABS2STP1_9BACI</name>
<dbReference type="SUPFAM" id="SSF81606">
    <property type="entry name" value="PP2C-like"/>
    <property type="match status" value="1"/>
</dbReference>
<dbReference type="InterPro" id="IPR001932">
    <property type="entry name" value="PPM-type_phosphatase-like_dom"/>
</dbReference>
<dbReference type="PANTHER" id="PTHR35801">
    <property type="entry name" value="PHOSPHOSERINE PHOSPHATASE RSBX"/>
    <property type="match status" value="1"/>
</dbReference>
<dbReference type="Gene3D" id="3.60.40.10">
    <property type="entry name" value="PPM-type phosphatase domain"/>
    <property type="match status" value="1"/>
</dbReference>
<protein>
    <submittedName>
        <fullName evidence="2">Negative regulator of sigma-B (Phosphoserine phosphatase)</fullName>
        <ecNumber evidence="2">3.1.3.3</ecNumber>
    </submittedName>
</protein>
<comment type="caution">
    <text evidence="2">The sequence shown here is derived from an EMBL/GenBank/DDBJ whole genome shotgun (WGS) entry which is preliminary data.</text>
</comment>
<organism evidence="2 3">
    <name type="scientific">Shouchella xiaoxiensis</name>
    <dbReference type="NCBI Taxonomy" id="766895"/>
    <lineage>
        <taxon>Bacteria</taxon>
        <taxon>Bacillati</taxon>
        <taxon>Bacillota</taxon>
        <taxon>Bacilli</taxon>
        <taxon>Bacillales</taxon>
        <taxon>Bacillaceae</taxon>
        <taxon>Shouchella</taxon>
    </lineage>
</organism>
<evidence type="ECO:0000313" key="3">
    <source>
        <dbReference type="Proteomes" id="UP001179280"/>
    </source>
</evidence>
<sequence length="196" mass="21548">MVTYYKDHYVDIATVQRTKPGNTVCGDAHIVIQSSDYAICAVIDGLGSGKGAHFSAEKAVQAIREYQHESAVEILERCNQALSNERGAVITLVHIDYANNVLTYSNYGNIGFLLHHPDGSTDQPMPKRGYLCGRMQKLTSEQFKYKPGSAFIMFSDGVESLPPIRKLAALSVSNDLISNQLYSVKDDATLMVGKLK</sequence>
<dbReference type="EMBL" id="JAFBCV010000005">
    <property type="protein sequence ID" value="MBM7838625.1"/>
    <property type="molecule type" value="Genomic_DNA"/>
</dbReference>
<dbReference type="RefSeq" id="WP_204465874.1">
    <property type="nucleotide sequence ID" value="NZ_JAFBCV010000005.1"/>
</dbReference>
<accession>A0ABS2STP1</accession>
<proteinExistence type="predicted"/>
<gene>
    <name evidence="2" type="ORF">JOC54_001884</name>
</gene>
<dbReference type="SMART" id="SM00331">
    <property type="entry name" value="PP2C_SIG"/>
    <property type="match status" value="1"/>
</dbReference>
<dbReference type="InterPro" id="IPR039248">
    <property type="entry name" value="Ptase_RsbX"/>
</dbReference>
<dbReference type="EC" id="3.1.3.3" evidence="2"/>
<evidence type="ECO:0000259" key="1">
    <source>
        <dbReference type="PROSITE" id="PS51746"/>
    </source>
</evidence>
<evidence type="ECO:0000313" key="2">
    <source>
        <dbReference type="EMBL" id="MBM7838625.1"/>
    </source>
</evidence>
<dbReference type="PROSITE" id="PS51746">
    <property type="entry name" value="PPM_2"/>
    <property type="match status" value="1"/>
</dbReference>
<dbReference type="GO" id="GO:0016787">
    <property type="term" value="F:hydrolase activity"/>
    <property type="evidence" value="ECO:0007669"/>
    <property type="project" value="UniProtKB-KW"/>
</dbReference>
<keyword evidence="3" id="KW-1185">Reference proteome</keyword>
<dbReference type="PANTHER" id="PTHR35801:SF1">
    <property type="entry name" value="PHOSPHOSERINE PHOSPHATASE RSBX"/>
    <property type="match status" value="1"/>
</dbReference>
<reference evidence="2" key="1">
    <citation type="submission" date="2021-01" db="EMBL/GenBank/DDBJ databases">
        <title>Genomic Encyclopedia of Type Strains, Phase IV (KMG-IV): sequencing the most valuable type-strain genomes for metagenomic binning, comparative biology and taxonomic classification.</title>
        <authorList>
            <person name="Goeker M."/>
        </authorList>
    </citation>
    <scope>NUCLEOTIDE SEQUENCE</scope>
    <source>
        <strain evidence="2">DSM 21943</strain>
    </source>
</reference>
<dbReference type="Proteomes" id="UP001179280">
    <property type="component" value="Unassembled WGS sequence"/>
</dbReference>
<dbReference type="InterPro" id="IPR036457">
    <property type="entry name" value="PPM-type-like_dom_sf"/>
</dbReference>
<keyword evidence="2" id="KW-0378">Hydrolase</keyword>
<feature type="domain" description="PPM-type phosphatase" evidence="1">
    <location>
        <begin position="9"/>
        <end position="195"/>
    </location>
</feature>